<comment type="catalytic activity">
    <reaction evidence="1">
        <text>S-ubiquitinyl-[E2 ubiquitin-conjugating enzyme]-L-cysteine + [acceptor protein]-L-lysine = [E2 ubiquitin-conjugating enzyme]-L-cysteine + N(6)-ubiquitinyl-[acceptor protein]-L-lysine.</text>
        <dbReference type="EC" id="2.3.2.27"/>
    </reaction>
</comment>
<keyword evidence="9" id="KW-0551">Lipid droplet</keyword>
<dbReference type="GO" id="GO:0008270">
    <property type="term" value="F:zinc ion binding"/>
    <property type="evidence" value="ECO:0007669"/>
    <property type="project" value="UniProtKB-KW"/>
</dbReference>
<accession>A0A8C6FX93</accession>
<evidence type="ECO:0000256" key="7">
    <source>
        <dbReference type="ARBA" id="ARBA00022490"/>
    </source>
</evidence>
<feature type="compositionally biased region" description="Basic and acidic residues" evidence="28">
    <location>
        <begin position="3518"/>
        <end position="3527"/>
    </location>
</feature>
<feature type="region of interest" description="Disordered" evidence="28">
    <location>
        <begin position="29"/>
        <end position="86"/>
    </location>
</feature>
<evidence type="ECO:0000256" key="23">
    <source>
        <dbReference type="ARBA" id="ARBA00067765"/>
    </source>
</evidence>
<dbReference type="InterPro" id="IPR003593">
    <property type="entry name" value="AAA+_ATPase"/>
</dbReference>
<reference evidence="30" key="2">
    <citation type="submission" date="2025-09" db="UniProtKB">
        <authorList>
            <consortium name="Ensembl"/>
        </authorList>
    </citation>
    <scope>IDENTIFICATION</scope>
</reference>
<dbReference type="FunFam" id="3.40.50.300:FF:000491">
    <property type="entry name" value="E3 ubiquitin-protein ligase RNF213"/>
    <property type="match status" value="1"/>
</dbReference>
<dbReference type="Pfam" id="PF00097">
    <property type="entry name" value="zf-C3HC4"/>
    <property type="match status" value="1"/>
</dbReference>
<evidence type="ECO:0000256" key="15">
    <source>
        <dbReference type="ARBA" id="ARBA00022801"/>
    </source>
</evidence>
<evidence type="ECO:0000256" key="5">
    <source>
        <dbReference type="ARBA" id="ARBA00006914"/>
    </source>
</evidence>
<dbReference type="GO" id="GO:0120323">
    <property type="term" value="P:lipid ubiquitination"/>
    <property type="evidence" value="ECO:0007669"/>
    <property type="project" value="UniProtKB-ARBA"/>
</dbReference>
<keyword evidence="18" id="KW-0391">Immunity</keyword>
<proteinExistence type="inferred from homology"/>
<dbReference type="Gene3D" id="3.40.50.300">
    <property type="entry name" value="P-loop containing nucleotide triphosphate hydrolases"/>
    <property type="match status" value="2"/>
</dbReference>
<evidence type="ECO:0000256" key="18">
    <source>
        <dbReference type="ARBA" id="ARBA00022859"/>
    </source>
</evidence>
<evidence type="ECO:0000256" key="21">
    <source>
        <dbReference type="ARBA" id="ARBA00048778"/>
    </source>
</evidence>
<dbReference type="InterPro" id="IPR027417">
    <property type="entry name" value="P-loop_NTPase"/>
</dbReference>
<feature type="compositionally biased region" description="Low complexity" evidence="28">
    <location>
        <begin position="219"/>
        <end position="230"/>
    </location>
</feature>
<evidence type="ECO:0000256" key="13">
    <source>
        <dbReference type="ARBA" id="ARBA00022771"/>
    </source>
</evidence>
<dbReference type="CDD" id="cd16561">
    <property type="entry name" value="RING-HC_RNF213"/>
    <property type="match status" value="1"/>
</dbReference>
<feature type="compositionally biased region" description="Basic and acidic residues" evidence="28">
    <location>
        <begin position="288"/>
        <end position="299"/>
    </location>
</feature>
<feature type="compositionally biased region" description="Polar residues" evidence="28">
    <location>
        <begin position="183"/>
        <end position="202"/>
    </location>
</feature>
<comment type="pathway">
    <text evidence="4">Protein modification; protein ubiquitination.</text>
</comment>
<protein>
    <recommendedName>
        <fullName evidence="23">E3 ubiquitin-protein ligase RNF213</fullName>
        <ecNumber evidence="6">2.3.2.27</ecNumber>
    </recommendedName>
    <alternativeName>
        <fullName evidence="25">E3 ubiquitin-lipopolysaccharide ligase RNF213</fullName>
    </alternativeName>
    <alternativeName>
        <fullName evidence="24">Mysterin</fullName>
    </alternativeName>
    <alternativeName>
        <fullName evidence="26">RING finger protein 213</fullName>
    </alternativeName>
</protein>
<dbReference type="GO" id="GO:0016887">
    <property type="term" value="F:ATP hydrolysis activity"/>
    <property type="evidence" value="ECO:0007669"/>
    <property type="project" value="InterPro"/>
</dbReference>
<dbReference type="InterPro" id="IPR013083">
    <property type="entry name" value="Znf_RING/FYVE/PHD"/>
</dbReference>
<evidence type="ECO:0000256" key="26">
    <source>
        <dbReference type="ARBA" id="ARBA00080635"/>
    </source>
</evidence>
<dbReference type="SUPFAM" id="SSF52540">
    <property type="entry name" value="P-loop containing nucleoside triphosphate hydrolases"/>
    <property type="match status" value="2"/>
</dbReference>
<dbReference type="FunFam" id="3.30.40.10:FF:000488">
    <property type="entry name" value="E3 ubiquitin-protein ligase RNF213"/>
    <property type="match status" value="1"/>
</dbReference>
<keyword evidence="15" id="KW-0378">Hydrolase</keyword>
<dbReference type="GO" id="GO:0002040">
    <property type="term" value="P:sprouting angiogenesis"/>
    <property type="evidence" value="ECO:0007669"/>
    <property type="project" value="TreeGrafter"/>
</dbReference>
<evidence type="ECO:0000256" key="3">
    <source>
        <dbReference type="ARBA" id="ARBA00004514"/>
    </source>
</evidence>
<dbReference type="PANTHER" id="PTHR22605">
    <property type="entry name" value="RZ-TYPE DOMAIN-CONTAINING PROTEIN"/>
    <property type="match status" value="1"/>
</dbReference>
<evidence type="ECO:0000313" key="31">
    <source>
        <dbReference type="Proteomes" id="UP000694544"/>
    </source>
</evidence>
<feature type="domain" description="RING-type" evidence="29">
    <location>
        <begin position="4013"/>
        <end position="4051"/>
    </location>
</feature>
<comment type="similarity">
    <text evidence="5">Belongs to the AAA ATPase family.</text>
</comment>
<evidence type="ECO:0000313" key="30">
    <source>
        <dbReference type="Ensembl" id="ENSMMSP00000030401.1"/>
    </source>
</evidence>
<dbReference type="GO" id="GO:0042742">
    <property type="term" value="P:defense response to bacterium"/>
    <property type="evidence" value="ECO:0007669"/>
    <property type="project" value="UniProtKB-ARBA"/>
</dbReference>
<dbReference type="PROSITE" id="PS50089">
    <property type="entry name" value="ZF_RING_2"/>
    <property type="match status" value="1"/>
</dbReference>
<evidence type="ECO:0000256" key="25">
    <source>
        <dbReference type="ARBA" id="ARBA00079490"/>
    </source>
</evidence>
<comment type="catalytic activity">
    <reaction evidence="21">
        <text>ATP + H2O = ADP + phosphate + H(+)</text>
        <dbReference type="Rhea" id="RHEA:13065"/>
        <dbReference type="ChEBI" id="CHEBI:15377"/>
        <dbReference type="ChEBI" id="CHEBI:15378"/>
        <dbReference type="ChEBI" id="CHEBI:30616"/>
        <dbReference type="ChEBI" id="CHEBI:43474"/>
        <dbReference type="ChEBI" id="CHEBI:456216"/>
    </reaction>
    <physiologicalReaction direction="left-to-right" evidence="21">
        <dbReference type="Rhea" id="RHEA:13066"/>
    </physiologicalReaction>
</comment>
<name>A0A8C6FX93_MOSMO</name>
<dbReference type="GO" id="GO:0061630">
    <property type="term" value="F:ubiquitin protein ligase activity"/>
    <property type="evidence" value="ECO:0007669"/>
    <property type="project" value="UniProtKB-EC"/>
</dbReference>
<evidence type="ECO:0000256" key="20">
    <source>
        <dbReference type="ARBA" id="ARBA00023268"/>
    </source>
</evidence>
<dbReference type="GO" id="GO:2000051">
    <property type="term" value="P:negative regulation of non-canonical Wnt signaling pathway"/>
    <property type="evidence" value="ECO:0007669"/>
    <property type="project" value="TreeGrafter"/>
</dbReference>
<feature type="compositionally biased region" description="Basic and acidic residues" evidence="28">
    <location>
        <begin position="326"/>
        <end position="340"/>
    </location>
</feature>
<dbReference type="InterPro" id="IPR001841">
    <property type="entry name" value="Znf_RING"/>
</dbReference>
<evidence type="ECO:0000256" key="1">
    <source>
        <dbReference type="ARBA" id="ARBA00000900"/>
    </source>
</evidence>
<dbReference type="SMART" id="SM00382">
    <property type="entry name" value="AAA"/>
    <property type="match status" value="2"/>
</dbReference>
<dbReference type="GO" id="GO:0006511">
    <property type="term" value="P:ubiquitin-dependent protein catabolic process"/>
    <property type="evidence" value="ECO:0007669"/>
    <property type="project" value="TreeGrafter"/>
</dbReference>
<feature type="compositionally biased region" description="Basic and acidic residues" evidence="28">
    <location>
        <begin position="369"/>
        <end position="383"/>
    </location>
</feature>
<evidence type="ECO:0000256" key="11">
    <source>
        <dbReference type="ARBA" id="ARBA00022723"/>
    </source>
</evidence>
<dbReference type="SMART" id="SM00184">
    <property type="entry name" value="RING"/>
    <property type="match status" value="1"/>
</dbReference>
<dbReference type="PANTHER" id="PTHR22605:SF16">
    <property type="entry name" value="E3 UBIQUITIN-PROTEIN LIGASE RNF213"/>
    <property type="match status" value="1"/>
</dbReference>
<dbReference type="PROSITE" id="PS00518">
    <property type="entry name" value="ZF_RING_1"/>
    <property type="match status" value="1"/>
</dbReference>
<keyword evidence="20" id="KW-0511">Multifunctional enzyme</keyword>
<dbReference type="GO" id="GO:0005829">
    <property type="term" value="C:cytosol"/>
    <property type="evidence" value="ECO:0007669"/>
    <property type="project" value="UniProtKB-SubCell"/>
</dbReference>
<keyword evidence="19" id="KW-0443">Lipid metabolism</keyword>
<evidence type="ECO:0000256" key="17">
    <source>
        <dbReference type="ARBA" id="ARBA00022840"/>
    </source>
</evidence>
<evidence type="ECO:0000256" key="9">
    <source>
        <dbReference type="ARBA" id="ARBA00022677"/>
    </source>
</evidence>
<feature type="region of interest" description="Disordered" evidence="28">
    <location>
        <begin position="3511"/>
        <end position="3530"/>
    </location>
</feature>
<dbReference type="GeneTree" id="ENSGT00630000089884"/>
<evidence type="ECO:0000259" key="29">
    <source>
        <dbReference type="PROSITE" id="PS50089"/>
    </source>
</evidence>
<dbReference type="SUPFAM" id="SSF57850">
    <property type="entry name" value="RING/U-box"/>
    <property type="match status" value="1"/>
</dbReference>
<keyword evidence="10" id="KW-0808">Transferase</keyword>
<dbReference type="GO" id="GO:0005811">
    <property type="term" value="C:lipid droplet"/>
    <property type="evidence" value="ECO:0007669"/>
    <property type="project" value="UniProtKB-SubCell"/>
</dbReference>
<dbReference type="FunFam" id="3.40.50.300:FF:000804">
    <property type="entry name" value="E3 ubiquitin-protein ligase RNF213"/>
    <property type="match status" value="1"/>
</dbReference>
<dbReference type="Gene3D" id="3.30.40.10">
    <property type="entry name" value="Zinc/RING finger domain, C3HC4 (zinc finger)"/>
    <property type="match status" value="1"/>
</dbReference>
<feature type="compositionally biased region" description="Low complexity" evidence="28">
    <location>
        <begin position="306"/>
        <end position="323"/>
    </location>
</feature>
<keyword evidence="14" id="KW-0833">Ubl conjugation pathway</keyword>
<evidence type="ECO:0000256" key="24">
    <source>
        <dbReference type="ARBA" id="ARBA00079225"/>
    </source>
</evidence>
<dbReference type="InterPro" id="IPR018957">
    <property type="entry name" value="Znf_C3HC4_RING-type"/>
</dbReference>
<evidence type="ECO:0000256" key="2">
    <source>
        <dbReference type="ARBA" id="ARBA00004502"/>
    </source>
</evidence>
<keyword evidence="12" id="KW-0547">Nucleotide-binding</keyword>
<keyword evidence="8" id="KW-0037">Angiogenesis</keyword>
<dbReference type="InterPro" id="IPR017907">
    <property type="entry name" value="Znf_RING_CS"/>
</dbReference>
<evidence type="ECO:0000256" key="10">
    <source>
        <dbReference type="ARBA" id="ARBA00022679"/>
    </source>
</evidence>
<sequence length="5205" mass="592219">MECPSCRHISKEEAPKFCSECGQRLLPAAPEGVPENNISTLKETPALEGEMECGQELREESSSSLSLGSGDWQEDPDEPCSNASWQTKRVSGVVSEGFVDAADGTSTSDELEAASYSACKRRKEDATLFEVTDTCSPDSEQRRRRSKRKKRNWKNASTSAELDSLSPSSLDPCSLSSLANPELQDTTPCQSPAQQGSPTHQPGQPPSVGKIPMGHPLQGEAAGEAEAAVGTESLSSPAPHDQTLGGTLPEGNDHQSLSPSKGEDLPTSASEGSPGEKDTAQELLLPEPKADTSKPRKELQTTGQLARAPASGASDAAAKSAVSVEGTEKDVKDKTEETKEQPTSVPASRNHRQEIATKDQSAVPGGKTGENEKAKPKNLKRPEGNAGNNAAPVKNEKEQRNQSTQRAKESLLSSTEEIMVYFHAIISKHFGFNPDQHKVYVRGGKELGKPAWFHNVCEMHYSKDLHENGSLIEGSTTISKQHVDKPIPYKYVICRGKNPVEYEFIYKEQPKKGEYVNRCLRVKSSLLDSGDWHQYDDIICMKPPGTLQKWMNHVTDGTRKELVKGKQIAASVMLDHIFSILETWNAINLKNFFTQFQQFYSVIRVPMIYEGEEQPWSALQYEEKKVRKHLWECLTKKMAPFLENGGDPLPEGCPVKSKLGMGMIVLSLVEKFNFLLLEKDLAALCHLLHSEARSPDAFCRDLKHIFETSQSWRASLVNLCQMCMDKKVDFWVCVLPVLHHCMDLSPPAQGSVMQPEDTWAALEGISFSEKQLLQLMEKNRYLLNVDKCLFRSWFSLLPLSNLAPYMEHLIEYLSQCPPRVLDCLLGTWYRLEGLQEISQRNLENTFKMLLYLLDIYEEKILEEPLIQSYLTVCLKLHETTCRISKAHTFYEMPALSAEIVCRIIILKPVVDSAGGPRNETGKKNSVKTIFQGTLAATRSWLQKIFKKSMFQTGYFSSVTFTYSEEIEVWRRLVEINFPMEYDWKESLLGDMAGRLKQEMPLFQISAFCNSNWVAAGAEDSVAKCFEMCAIEAVGSVCQSQTSILGKISYNDLQKCGNLVSAVITKSWPTSRGEFVDDLGGVLNHLLTWPDIKHLFKLYGTNKKILANITKEGKKLMATADSVFTEVTNDLINGTILVGHLELILEHMDRFLDIWQLSNSLAQDKKLTMKEVLSQRKNELFILKKEKTYVDSLLKLCGRVKDMIKVDFGEIAERHSEDLNGKTLNQVVTVTLSATSRASMWTTHYNLSPEVHEMAQKAYLLKDSHIFQIFWAEAAQELSEQEENLEKEIFQPEEVYECLYCPCIKRFTKLYQDLKSGEVTFGEIDDIFKDFVNKYRNLTEDLQTMCALYPRDQKDWIKERVQQIKEYHHLHQAVDSAKVILKVKENLGLTGDFSVLHTLLSFTVLDNFRHKKLDCINQQIIRAKKLLQDINEARCQCLKELSQRKEFIMWVQEALRGITELKVFVDLASISAGENDIDVDRVACFHDAVQGYAPLLYELDTSAGFDEFMQHLKELWKALDNDHNLPTKLRDSARNLEWLKTVKESHGSVELSSLSLATAINSRGVYVIKAPTDGRKISPDTVLRLILAEGQGGHEEKRDYSLEELKELLNKLMLMSGKKEHSNAEVVEVFSEVFCNVQRLVQSFINLYSAGNMLFRAWSAKVYCTPLKGTSIRLDFCLRLMGPLVEGGPVVELLEALCRQMEDFLGHWERFVAEKRAEHFYLNYYTAEQLVYLGLELGRQKPSDAALTMLSFIKGNCTPRDVSEACRGPSGRANTHQERTVVEDLPLLLFSESRLVDKLKVIMKCSMTCMSAFLPHCLDLEALGHCLAHLARMAGPPVQRELPHGLQEGQPSLVVCGHSEVLPAALAIYMQTPHQPLPTYDEVLLCTPETTFEEVALLLRRCLTPGSQGLGVYSLLYADQLSYEVACRAEALFRRLCMQPHRKRYRLVMICDCEREHCYLPSAFSQHKVLVTPQAPLKDIQAYLAHHFRVPEKTPSAAAVFQDRMCVGIVASERAGVGRSLFVKRLHSQLKMQFNGAKVPRKIIRLIDPQVDENEVLGSLLPFLDAQYQRRPIIFHFDVTSSVRTGIWVFLFKLLILQYLMDINGKMWLRNPCHLYIIEILERNSTLPRRPLKLNALVPQFNFLDIFPKVTCRPPKEVINMELDPQQSYKEPGMDQRAFRSELFQRPYQYLRRFHQKENLDTFQYQKGSVEGSPGECIQHLLIYCGVINPSWSELWNFARFLNYQLQDCEASLFCNPTFVGDTLMGFKNFVVTFMILMARDFATPTLRTSDQSPGKYTFTMDGVKEEDLAPFSLRKRWESEPHPYVFFNSDHTSMTFIGFHFQSNQIGGVDAIDCLSGKVIKKDVMTVQLYQGLLLQRVPFNVDFDQLPRHEKLEKLCLALGIQWATDPDETYELTTDNMLKILAIEMRFRCGIPVIIMGETGCGKTRLIKFLSDLRRGGADAETMKLVKVHGGTTADLIYSKVREAEELAHINKAQYQLDTILFFDEANTTEAISCIKEVLCDHTVGGQPLAKNSGLHIIAACNPYRKHTQEMICRLESAGLGYRVSAEETAERLGSIPLRQLVYRVHALPPSLIPLVWDFGQLNDSAEKLYIHQIVQRLVKSIVMVQSETRVITEVLSASQGFMRKRQNECSFVSLRDVERCVKVFKWFYDHSEMLLSKLDSFLSETGVIQNDFERYPVLWSLVLAIGVCYHASLEKKESYREAICRFFPAPYNDSRVILDEIMRTQDLFLNGVSLRKTIAKNLALKENVFMMVICIELKIPLFLVGKPGSSKSLAKTIVADAMQGQAAHSDLFRHLKEVHLVSFQCSPHSTPQGIIGTFKQCARFQQGKDLEQYVSVVVLDEVGLAEDSPKMPLKALHPLLEDGCIEDDPAPHKKVGFIGISNWALDPAKMNRGIFVSRGSPNKRELIESARGICASEPLVQERIRGYFTSFAKAYETVCKRQDKEFFGLRDYYSLIKMVFAAAKASNKEPSPQDIAQAVLRNFSGKDDIRALDIFSANLPEAKYTEEVSTMQLIQQNIYGHLQKVHGRELDDSESRYLLVLTRNYVALQILQQAFFITDQPEIIFGSSFPKDQEYTQICRNINRVKICMETGKMVVLLNLQNLYESLYDALNQYYVYLGGQKYVDLGLGTHRVKCRVHPDFRLIVIEEKDVVYKHFPIPLINRLEKHYLDINTVLEKWQKNIVEELKVWVEKFIDVKAEQFLARPKYSPSDVFIGYHSDTCASVVLQVIEQLGHKVLTDELYQKVSEQAKSVLLDCATPDAVVRLNASSLGQFTAQSLSEEYYCRQQHNSFADFLQAHLCTMDSERHAIFTEITTFSRLLTSHDCELLESEVKDWAVKLTILSLQQFDTEYSFLKEVRNCLAHTASCKILVIQTDFEDGSHSAQLIASAKYSAINEINKIQGNKNYILVYFIIKLSRMGSGTSYVGFHGGLWHSVHIDDLRRSTVMVSDITKLQDVAISQLFKPEDPPKGESGEKVLGEEVMATETVTSQQAAEVKMETERPETNDSPVAEMEGLIVCRQTQILDTTRLLRSCIQGAVGMLRDQNEDCQRSVRRVSILLSLLDEDGEYRATFLLVTKMRLYVLLMKQEENSIYNVKDWVVREASNQDALQEAGTFRQTLWKRVQGAVTPLLASVISCVDRDGNLELLVSPHSPSWARDLWMFIFSDVKLLNIPLVTIDTRSKGEMSYIVVQNYMNLSEKASNSVPFSWRIKDYLEELWVHTQYITGDAGLAEKLLELFQKTPLGCFLAQLTVDQRQELLQCYLKDFLLLTMRVSTREQLNVLQMALWSCVSQLNAGRPEEEVSLPFVHLAYQQFRHRLQNFSRILTIHPPILPSLTKGTRNHSWAAREMSLDVLAAVACAEMLTESLLKPSPQAWLQTVKNLSMPLELLCSEGYMQGCGMMTRDFIRGVRTHWNRIFSISLFVEHVLLETESQIPELRNLLTDYVSLLNKCLLEDSDMKTHRPFMAVMTTLRKCKDQVSESFTRFGVQPCPICLGDAQDPVCLPCDHVFCLHCIEVNLTQGHMGCPLCLTDLPDRYSPTVSQEHREVIEKHARFRQMCNSFFVDLVSTMCFKDNSPPQKEVVRDLLSLLFVEKELLREAPQRRREHTKSLSPFDDVVDKTPVIRSVVLKLLLKYSFCDVKEYIQTYLSELEKKPFLAEDKTELYMLFSNCLEDSMHEKNNAFFTRDELKYLREEGQFLTTYQPVGCSRWPAGEASVEHLQKMARIRLCLDKASEILAELQDGSEMAEEKHRYLQQVKRFCARVQNDWYRVYLVRKLTSQQGMEFVQSLSREGHPAHWVFPKEVIAQQRDHPGQMDRYLVHGNDYKAVRDAVGKAILESKPLAVETVLEACQSSTTQKAVYLLLALFREVTALYRSHNADLHPKPQQCEALKKFIEKSKTLSPDIRPFAISLVNNELPLLRTGPGVSNLEGTVIEMAVHAATILLCGQSLVLGPLKNLAFFPQLMVNAFLPTMPEDLLAQARNWKGLEEVKWYSKCWPCMLILRDLSKLIWGHIWINHKPKEGFHVIVDTTDRTQTGHVLGNPPPRGVAVVSDRQMSPVAFLLIRLLTHLAMFLGASQSPQDLMNIIKPLVRDPKGFLQQHIQRDLEELMNMLGRSADETASVVHLVLCCLLQEQGHRSLNFDAELSTREKRNSWEKLVQTLILHELEHLDKTLLAVNAQISQDERISSNPVAKIVYGDPVTFLPHLPKNSMVHCSKMWSCRKRITIEYLQHIVEQKNGKESVPILWKFLQKEAELRLVKFLPEILALQRNLVKRFQNVSEAEYRSIQSFISSHDSDGLKKLARSRITVFLSTWNKLRRSLETNGEIKLPKDYCSSDLDLDTDLEVILPRRQGRGLCSTALVSYLINLHNEIVYAVEKFSKEDNSYSIDASEIADLHVISYEVERDLIPLILSNCQYHVEQGGETLQEFDLEKIQRQIISRFLQGKPRLTLKGIPTLVYRRDWNYEHLFMDIKNKMQQSPLPNAAITAIRGQLQSYSDACEALSAVEVTLGFLSAAGGDPNMHLNVYIQDTLKMGDQTSLVSKALNRCQLKHTIALWQFLSTHKSEQLLRLGKEPFGEIIPRYKADLSPENANLLNTFLNQIGLDAFLLELHEMMILKLKNPKTAESFNPEWSLRDTLVSYMETKDSDIPPEMESQFPEEILLSNCVAVWKMAAELKRNRQMR</sequence>
<evidence type="ECO:0000256" key="12">
    <source>
        <dbReference type="ARBA" id="ARBA00022741"/>
    </source>
</evidence>
<feature type="region of interest" description="Disordered" evidence="28">
    <location>
        <begin position="127"/>
        <end position="409"/>
    </location>
</feature>
<dbReference type="GO" id="GO:0005730">
    <property type="term" value="C:nucleolus"/>
    <property type="evidence" value="ECO:0007669"/>
    <property type="project" value="Ensembl"/>
</dbReference>
<evidence type="ECO:0000256" key="8">
    <source>
        <dbReference type="ARBA" id="ARBA00022657"/>
    </source>
</evidence>
<dbReference type="GO" id="GO:0005524">
    <property type="term" value="F:ATP binding"/>
    <property type="evidence" value="ECO:0007669"/>
    <property type="project" value="UniProtKB-KW"/>
</dbReference>
<keyword evidence="13 27" id="KW-0863">Zinc-finger</keyword>
<evidence type="ECO:0000256" key="14">
    <source>
        <dbReference type="ARBA" id="ARBA00022786"/>
    </source>
</evidence>
<evidence type="ECO:0000256" key="27">
    <source>
        <dbReference type="PROSITE-ProRule" id="PRU00175"/>
    </source>
</evidence>
<dbReference type="Ensembl" id="ENSMMST00000033466.1">
    <property type="protein sequence ID" value="ENSMMSP00000030401.1"/>
    <property type="gene ID" value="ENSMMSG00000020416.1"/>
</dbReference>
<evidence type="ECO:0000256" key="22">
    <source>
        <dbReference type="ARBA" id="ARBA00064239"/>
    </source>
</evidence>
<evidence type="ECO:0000256" key="28">
    <source>
        <dbReference type="SAM" id="MobiDB-lite"/>
    </source>
</evidence>
<keyword evidence="16" id="KW-0862">Zinc</keyword>
<keyword evidence="17" id="KW-0067">ATP-binding</keyword>
<comment type="subcellular location">
    <subcellularLocation>
        <location evidence="3">Cytoplasm</location>
        <location evidence="3">Cytosol</location>
    </subcellularLocation>
    <subcellularLocation>
        <location evidence="2">Lipid droplet</location>
    </subcellularLocation>
</comment>
<reference evidence="30" key="1">
    <citation type="submission" date="2025-08" db="UniProtKB">
        <authorList>
            <consortium name="Ensembl"/>
        </authorList>
    </citation>
    <scope>IDENTIFICATION</scope>
</reference>
<organism evidence="30 31">
    <name type="scientific">Moschus moschiferus</name>
    <name type="common">Siberian musk deer</name>
    <name type="synonym">Moschus sibiricus</name>
    <dbReference type="NCBI Taxonomy" id="68415"/>
    <lineage>
        <taxon>Eukaryota</taxon>
        <taxon>Metazoa</taxon>
        <taxon>Chordata</taxon>
        <taxon>Craniata</taxon>
        <taxon>Vertebrata</taxon>
        <taxon>Euteleostomi</taxon>
        <taxon>Mammalia</taxon>
        <taxon>Eutheria</taxon>
        <taxon>Laurasiatheria</taxon>
        <taxon>Artiodactyla</taxon>
        <taxon>Ruminantia</taxon>
        <taxon>Pecora</taxon>
        <taxon>Moschidae</taxon>
        <taxon>Moschus</taxon>
    </lineage>
</organism>
<dbReference type="EC" id="2.3.2.27" evidence="6"/>
<keyword evidence="7" id="KW-0963">Cytoplasm</keyword>
<dbReference type="GO" id="GO:0016020">
    <property type="term" value="C:membrane"/>
    <property type="evidence" value="ECO:0007669"/>
    <property type="project" value="TreeGrafter"/>
</dbReference>
<keyword evidence="31" id="KW-1185">Reference proteome</keyword>
<gene>
    <name evidence="30" type="primary">RNF213</name>
</gene>
<feature type="compositionally biased region" description="Basic residues" evidence="28">
    <location>
        <begin position="142"/>
        <end position="153"/>
    </location>
</feature>
<feature type="compositionally biased region" description="Low complexity" evidence="28">
    <location>
        <begin position="162"/>
        <end position="178"/>
    </location>
</feature>
<evidence type="ECO:0000256" key="4">
    <source>
        <dbReference type="ARBA" id="ARBA00004906"/>
    </source>
</evidence>
<dbReference type="GO" id="GO:0002376">
    <property type="term" value="P:immune system process"/>
    <property type="evidence" value="ECO:0007669"/>
    <property type="project" value="UniProtKB-KW"/>
</dbReference>
<comment type="subunit">
    <text evidence="22">Monomer. Interacts with UBE2L3/UBCH7; UBE2L3/UBCH7 is the most efficient ubiquitin-conjugating enzyme E2 for the ubiquitin ligase activity. Interacts with UBE2N/UBC13; promoting 'Lys-63'-linked ubiquitination of target proteins.</text>
</comment>
<keyword evidence="11" id="KW-0479">Metal-binding</keyword>
<evidence type="ECO:0000256" key="16">
    <source>
        <dbReference type="ARBA" id="ARBA00022833"/>
    </source>
</evidence>
<dbReference type="InterPro" id="IPR031248">
    <property type="entry name" value="RNF213"/>
</dbReference>
<dbReference type="Proteomes" id="UP000694544">
    <property type="component" value="Unplaced"/>
</dbReference>
<evidence type="ECO:0000256" key="6">
    <source>
        <dbReference type="ARBA" id="ARBA00012483"/>
    </source>
</evidence>
<evidence type="ECO:0000256" key="19">
    <source>
        <dbReference type="ARBA" id="ARBA00023098"/>
    </source>
</evidence>